<keyword evidence="8" id="KW-1185">Reference proteome</keyword>
<feature type="compositionally biased region" description="Polar residues" evidence="4">
    <location>
        <begin position="361"/>
        <end position="377"/>
    </location>
</feature>
<evidence type="ECO:0000259" key="6">
    <source>
        <dbReference type="Pfam" id="PF20811"/>
    </source>
</evidence>
<feature type="region of interest" description="Disordered" evidence="4">
    <location>
        <begin position="348"/>
        <end position="391"/>
    </location>
</feature>
<proteinExistence type="inferred from homology"/>
<feature type="domain" description="PARG catalytic Macro" evidence="5">
    <location>
        <begin position="201"/>
        <end position="346"/>
    </location>
</feature>
<feature type="domain" description="PARG catalytic Macro" evidence="5">
    <location>
        <begin position="673"/>
        <end position="738"/>
    </location>
</feature>
<dbReference type="GO" id="GO:0009225">
    <property type="term" value="P:nucleotide-sugar metabolic process"/>
    <property type="evidence" value="ECO:0007669"/>
    <property type="project" value="TreeGrafter"/>
</dbReference>
<evidence type="ECO:0000256" key="4">
    <source>
        <dbReference type="SAM" id="MobiDB-lite"/>
    </source>
</evidence>
<reference evidence="7" key="2">
    <citation type="submission" date="2023-05" db="EMBL/GenBank/DDBJ databases">
        <authorList>
            <person name="Fouks B."/>
        </authorList>
    </citation>
    <scope>NUCLEOTIDE SEQUENCE</scope>
    <source>
        <strain evidence="7">Stay&amp;Tobe</strain>
        <tissue evidence="7">Testes</tissue>
    </source>
</reference>
<evidence type="ECO:0000256" key="3">
    <source>
        <dbReference type="ARBA" id="ARBA00022801"/>
    </source>
</evidence>
<dbReference type="GO" id="GO:1990966">
    <property type="term" value="P:ATP generation from poly-ADP-D-ribose"/>
    <property type="evidence" value="ECO:0007669"/>
    <property type="project" value="TreeGrafter"/>
</dbReference>
<dbReference type="InterPro" id="IPR007724">
    <property type="entry name" value="Poly_GlycHdrlase"/>
</dbReference>
<dbReference type="Pfam" id="PF20811">
    <property type="entry name" value="PARG_cat_N"/>
    <property type="match status" value="1"/>
</dbReference>
<dbReference type="AlphaFoldDB" id="A0AAD8E7E3"/>
<evidence type="ECO:0000313" key="8">
    <source>
        <dbReference type="Proteomes" id="UP001233999"/>
    </source>
</evidence>
<dbReference type="PANTHER" id="PTHR12837">
    <property type="entry name" value="POLY ADP-RIBOSE GLYCOHYDROLASE"/>
    <property type="match status" value="1"/>
</dbReference>
<dbReference type="InterPro" id="IPR046372">
    <property type="entry name" value="PARG_cat_C"/>
</dbReference>
<dbReference type="GO" id="GO:0005737">
    <property type="term" value="C:cytoplasm"/>
    <property type="evidence" value="ECO:0007669"/>
    <property type="project" value="TreeGrafter"/>
</dbReference>
<dbReference type="EMBL" id="JASPKZ010008389">
    <property type="protein sequence ID" value="KAJ9579494.1"/>
    <property type="molecule type" value="Genomic_DNA"/>
</dbReference>
<evidence type="ECO:0000256" key="1">
    <source>
        <dbReference type="ARBA" id="ARBA00009545"/>
    </source>
</evidence>
<name>A0AAD8E7E3_DIPPU</name>
<dbReference type="GO" id="GO:0006282">
    <property type="term" value="P:regulation of DNA repair"/>
    <property type="evidence" value="ECO:0007669"/>
    <property type="project" value="InterPro"/>
</dbReference>
<dbReference type="PANTHER" id="PTHR12837:SF14">
    <property type="entry name" value="POLY(ADP-RIBOSE) GLYCOHYDROLASE"/>
    <property type="match status" value="1"/>
</dbReference>
<keyword evidence="3" id="KW-0378">Hydrolase</keyword>
<organism evidence="7 8">
    <name type="scientific">Diploptera punctata</name>
    <name type="common">Pacific beetle cockroach</name>
    <dbReference type="NCBI Taxonomy" id="6984"/>
    <lineage>
        <taxon>Eukaryota</taxon>
        <taxon>Metazoa</taxon>
        <taxon>Ecdysozoa</taxon>
        <taxon>Arthropoda</taxon>
        <taxon>Hexapoda</taxon>
        <taxon>Insecta</taxon>
        <taxon>Pterygota</taxon>
        <taxon>Neoptera</taxon>
        <taxon>Polyneoptera</taxon>
        <taxon>Dictyoptera</taxon>
        <taxon>Blattodea</taxon>
        <taxon>Blaberoidea</taxon>
        <taxon>Blaberidae</taxon>
        <taxon>Diplopterinae</taxon>
        <taxon>Diploptera</taxon>
    </lineage>
</organism>
<comment type="caution">
    <text evidence="7">The sequence shown here is derived from an EMBL/GenBank/DDBJ whole genome shotgun (WGS) entry which is preliminary data.</text>
</comment>
<reference evidence="7" key="1">
    <citation type="journal article" date="2023" name="IScience">
        <title>Live-bearing cockroach genome reveals convergent evolutionary mechanisms linked to viviparity in insects and beyond.</title>
        <authorList>
            <person name="Fouks B."/>
            <person name="Harrison M.C."/>
            <person name="Mikhailova A.A."/>
            <person name="Marchal E."/>
            <person name="English S."/>
            <person name="Carruthers M."/>
            <person name="Jennings E.C."/>
            <person name="Chiamaka E.L."/>
            <person name="Frigard R.A."/>
            <person name="Pippel M."/>
            <person name="Attardo G.M."/>
            <person name="Benoit J.B."/>
            <person name="Bornberg-Bauer E."/>
            <person name="Tobe S.S."/>
        </authorList>
    </citation>
    <scope>NUCLEOTIDE SEQUENCE</scope>
    <source>
        <strain evidence="7">Stay&amp;Tobe</strain>
    </source>
</reference>
<dbReference type="EC" id="3.2.1.143" evidence="2"/>
<dbReference type="GO" id="GO:0004649">
    <property type="term" value="F:poly(ADP-ribose) glycohydrolase activity"/>
    <property type="evidence" value="ECO:0007669"/>
    <property type="project" value="UniProtKB-EC"/>
</dbReference>
<feature type="domain" description="PARG helical" evidence="6">
    <location>
        <begin position="71"/>
        <end position="189"/>
    </location>
</feature>
<gene>
    <name evidence="7" type="ORF">L9F63_004842</name>
</gene>
<dbReference type="GO" id="GO:0005634">
    <property type="term" value="C:nucleus"/>
    <property type="evidence" value="ECO:0007669"/>
    <property type="project" value="TreeGrafter"/>
</dbReference>
<accession>A0AAD8E7E3</accession>
<protein>
    <recommendedName>
        <fullName evidence="2">poly(ADP-ribose) glycohydrolase</fullName>
        <ecNumber evidence="2">3.2.1.143</ecNumber>
    </recommendedName>
</protein>
<evidence type="ECO:0000256" key="2">
    <source>
        <dbReference type="ARBA" id="ARBA00012255"/>
    </source>
</evidence>
<dbReference type="InterPro" id="IPR048362">
    <property type="entry name" value="PARG_helical"/>
</dbReference>
<dbReference type="Pfam" id="PF05028">
    <property type="entry name" value="PARG_cat_C"/>
    <property type="match status" value="2"/>
</dbReference>
<dbReference type="GO" id="GO:0005975">
    <property type="term" value="P:carbohydrate metabolic process"/>
    <property type="evidence" value="ECO:0007669"/>
    <property type="project" value="InterPro"/>
</dbReference>
<evidence type="ECO:0000259" key="5">
    <source>
        <dbReference type="Pfam" id="PF05028"/>
    </source>
</evidence>
<evidence type="ECO:0000313" key="7">
    <source>
        <dbReference type="EMBL" id="KAJ9579494.1"/>
    </source>
</evidence>
<sequence>MALVMLPCDLPWWPTVQRHLTQLSLARTSKDLIEGMQKIHNMCNISLDPDDEDKPEISIFGGLEVFLESDLTEEERSHFLEVTNPSMVHRALQLKQLKPAGGMRFSLQQQVERLPTFPRFVASLLAHAFFSTFPKRTIKTHPTLQDFNFTNFFKHLDMNSQKAKLRSILCYFDKLEADGEPEGKIIYSRHVMTSKEWLTIEDWLENAQCLCPLAIRHEGRIERVENTSMHICFTSSRLGGQVLGDGSSQECIQFCIQPELLAILPYVEALEDNEVLSVAGILQVSRITDPHHKAIFEICPEHKILKCICCMDAENYLRLPLSQFEEDNVLRELNKALLAFRQGSISSPQPVARRLSPIGESFSSTPPEGDSSKQQIQQEEKACLPPTPPAQQVDSVALKKDLLRPPSPASRRGRFIVLGSSGECLPVSRQPLGACSLYSSCHSTSGTSEEFHSARTSLDNEEIESEDVRRYSAQLETPERRSTFAERLRDALCRETECTSSTDSSYAVGISVAGSGLGDGEIRVKRGGSRGFMLHEDSLDDQFLRESLRQEKEWIDKFRNKRPGALSHKDTADSSKFSFSTEYSSELEELYEQYSRWLDDVDENRELDARDIAVVRFAGSLLKRTLSDSFAGVPLTEGQQSPLEVYKNRTKLALVARSLSLELARHKHRLTSQLASMLSGVANQNESSSGIKSIATGNWGSGSSQVGDPQLKLVIQWLAASVAGVPCLYYYTCGHHRLLKLDTVCRVLLDRQWTVGELVSAMLRFSQTTTLDDPSPPQPIILCLMNLLEQKNQQLCLKQSLRCTSKKYIVSCEF</sequence>
<comment type="similarity">
    <text evidence="1">Belongs to the poly(ADP-ribose) glycohydrolase family.</text>
</comment>
<dbReference type="Proteomes" id="UP001233999">
    <property type="component" value="Unassembled WGS sequence"/>
</dbReference>